<proteinExistence type="inferred from homology"/>
<dbReference type="SUPFAM" id="SSF51011">
    <property type="entry name" value="Glycosyl hydrolase domain"/>
    <property type="match status" value="1"/>
</dbReference>
<dbReference type="Pfam" id="PF13802">
    <property type="entry name" value="Gal_mutarotas_2"/>
    <property type="match status" value="1"/>
</dbReference>
<evidence type="ECO:0000313" key="7">
    <source>
        <dbReference type="Proteomes" id="UP001159405"/>
    </source>
</evidence>
<feature type="domain" description="Glycosyl hydrolase family 31 C-terminal" evidence="5">
    <location>
        <begin position="682"/>
        <end position="798"/>
    </location>
</feature>
<evidence type="ECO:0000259" key="3">
    <source>
        <dbReference type="Pfam" id="PF01055"/>
    </source>
</evidence>
<keyword evidence="7" id="KW-1185">Reference proteome</keyword>
<dbReference type="SUPFAM" id="SSF51445">
    <property type="entry name" value="(Trans)glycosidases"/>
    <property type="match status" value="1"/>
</dbReference>
<dbReference type="Proteomes" id="UP001159405">
    <property type="component" value="Unassembled WGS sequence"/>
</dbReference>
<organism evidence="6 7">
    <name type="scientific">Porites lobata</name>
    <dbReference type="NCBI Taxonomy" id="104759"/>
    <lineage>
        <taxon>Eukaryota</taxon>
        <taxon>Metazoa</taxon>
        <taxon>Cnidaria</taxon>
        <taxon>Anthozoa</taxon>
        <taxon>Hexacorallia</taxon>
        <taxon>Scleractinia</taxon>
        <taxon>Fungiina</taxon>
        <taxon>Poritidae</taxon>
        <taxon>Porites</taxon>
    </lineage>
</organism>
<comment type="similarity">
    <text evidence="1 2">Belongs to the glycosyl hydrolase 31 family.</text>
</comment>
<evidence type="ECO:0000256" key="1">
    <source>
        <dbReference type="ARBA" id="ARBA00007806"/>
    </source>
</evidence>
<evidence type="ECO:0000313" key="6">
    <source>
        <dbReference type="EMBL" id="CAH3044902.1"/>
    </source>
</evidence>
<dbReference type="InterPro" id="IPR011013">
    <property type="entry name" value="Gal_mutarotase_sf_dom"/>
</dbReference>
<feature type="domain" description="Glycoside hydrolase family 31 TIM barrel" evidence="3">
    <location>
        <begin position="305"/>
        <end position="673"/>
    </location>
</feature>
<evidence type="ECO:0000259" key="5">
    <source>
        <dbReference type="Pfam" id="PF21365"/>
    </source>
</evidence>
<feature type="domain" description="Glycoside hydrolase family 31 N-terminal" evidence="4">
    <location>
        <begin position="50"/>
        <end position="263"/>
    </location>
</feature>
<dbReference type="InterPro" id="IPR048395">
    <property type="entry name" value="Glyco_hydro_31_C"/>
</dbReference>
<dbReference type="EMBL" id="CALNXK010000012">
    <property type="protein sequence ID" value="CAH3044902.1"/>
    <property type="molecule type" value="Genomic_DNA"/>
</dbReference>
<keyword evidence="2" id="KW-0326">Glycosidase</keyword>
<dbReference type="PANTHER" id="PTHR22762:SF120">
    <property type="entry name" value="HETEROGLYCAN GLUCOSIDASE 1"/>
    <property type="match status" value="1"/>
</dbReference>
<dbReference type="Pfam" id="PF21365">
    <property type="entry name" value="Glyco_hydro_31_3rd"/>
    <property type="match status" value="1"/>
</dbReference>
<evidence type="ECO:0008006" key="8">
    <source>
        <dbReference type="Google" id="ProtNLM"/>
    </source>
</evidence>
<dbReference type="Gene3D" id="2.60.40.1760">
    <property type="entry name" value="glycosyl hydrolase (family 31)"/>
    <property type="match status" value="1"/>
</dbReference>
<dbReference type="InterPro" id="IPR000322">
    <property type="entry name" value="Glyco_hydro_31_TIM"/>
</dbReference>
<dbReference type="Gene3D" id="2.60.40.1180">
    <property type="entry name" value="Golgi alpha-mannosidase II"/>
    <property type="match status" value="2"/>
</dbReference>
<keyword evidence="2" id="KW-0378">Hydrolase</keyword>
<dbReference type="InterPro" id="IPR025887">
    <property type="entry name" value="Glyco_hydro_31_N_dom"/>
</dbReference>
<evidence type="ECO:0000259" key="4">
    <source>
        <dbReference type="Pfam" id="PF13802"/>
    </source>
</evidence>
<name>A0ABN8N9R5_9CNID</name>
<dbReference type="SUPFAM" id="SSF74650">
    <property type="entry name" value="Galactose mutarotase-like"/>
    <property type="match status" value="1"/>
</dbReference>
<dbReference type="PANTHER" id="PTHR22762">
    <property type="entry name" value="ALPHA-GLUCOSIDASE"/>
    <property type="match status" value="1"/>
</dbReference>
<comment type="caution">
    <text evidence="6">The sequence shown here is derived from an EMBL/GenBank/DDBJ whole genome shotgun (WGS) entry which is preliminary data.</text>
</comment>
<protein>
    <recommendedName>
        <fullName evidence="8">Alpha-glucosidase</fullName>
    </recommendedName>
</protein>
<dbReference type="InterPro" id="IPR013780">
    <property type="entry name" value="Glyco_hydro_b"/>
</dbReference>
<dbReference type="InterPro" id="IPR017853">
    <property type="entry name" value="GH"/>
</dbReference>
<dbReference type="Pfam" id="PF01055">
    <property type="entry name" value="Glyco_hydro_31_2nd"/>
    <property type="match status" value="1"/>
</dbReference>
<evidence type="ECO:0000256" key="2">
    <source>
        <dbReference type="RuleBase" id="RU361185"/>
    </source>
</evidence>
<sequence>MAAYRYVPPDEFTPETRVNWISLGKVTKWTQEEEGIVDKFTLFLDGNLKIYIYLLSHSTFRVRFNPDPQAPYVKSRSPATVVERIEAHKIKVKEEGGYLKIGTDFIEICVNLKKYALSVYRSGQLIHADPSDYNLVYVDRKDGGEAVAQFKMAPTNAQYYGFGEKAGATVDKRRVPKQHFFGQLAGGSHKIGAAMTFFNFDNFGYTAPDLTPEGEVQGPLNPNSPLYQSSPFLIEWNPSPDGAFAGPCYAYGILIDNTSQTFVNFRQGDQYYFGALHGELDYYFFAANHVAEVLNEFTQLTGRTQLKPKYIFGYHQGGYGPSYNTKWKLMEVALKYRQWMIPIDGLHVDVDIQDNYRTFTHSKTKFPNPKEMFNALHDWGFKCSTNITPIISCNKDENGEYSPYKALDTGKANDIFVMNIREDGSGSAEHFIGNVNYGRGMLTWGHYPDLGRADAQKWWGEQYRDLLDWGLDFVWQDMTTPAMKASIHQPDCPLLSFPMDIMISDNEETRYAKQSTHHDKKPFAKIRCLYNYNLCKATYQGLQRIQPNKRHFIIARGGFVGVHRYAGLWTGDSTSNWQFIQMNIPLILGIGLSAQPVSGCDIGGFCAAWQGQIVDPEMLARWTIMGAFLPWFRNHYDNYYKPYQEPYMYAEPVPSICRKYIEMRYQLIQYIYDAMYENTQTGKPICRPLFMDEIKPGEFNNDPYADDDHLWGFGGYTSNRLDDQFFLGKDMLVAPIVNPGQTNRAVYLPAGSQWYRFTNDKSPLGAPVDGGVEFDFYAPWNDKSRDNCAIYIREGAIIPKRELEQYIGELHSQGKMNPITFSIYPGRNSSYKLYLDDDGVSNKAETSGEYRLTQITHEGISDGQRIRIKRLYDKFTPPETFYYLSMPGTLSPKLVKAAGTSLKQKTGATDSEAANVLQNSQDTPGAYYYNSFLKTTFIKIFDTSKDITVEVTF</sequence>
<reference evidence="6 7" key="1">
    <citation type="submission" date="2022-05" db="EMBL/GenBank/DDBJ databases">
        <authorList>
            <consortium name="Genoscope - CEA"/>
            <person name="William W."/>
        </authorList>
    </citation>
    <scope>NUCLEOTIDE SEQUENCE [LARGE SCALE GENOMIC DNA]</scope>
</reference>
<dbReference type="CDD" id="cd14752">
    <property type="entry name" value="GH31_N"/>
    <property type="match status" value="1"/>
</dbReference>
<dbReference type="Gene3D" id="3.20.20.80">
    <property type="entry name" value="Glycosidases"/>
    <property type="match status" value="1"/>
</dbReference>
<accession>A0ABN8N9R5</accession>
<gene>
    <name evidence="6" type="ORF">PLOB_00004535</name>
</gene>